<organism evidence="1">
    <name type="scientific">Escherichia coli</name>
    <dbReference type="NCBI Taxonomy" id="562"/>
    <lineage>
        <taxon>Bacteria</taxon>
        <taxon>Pseudomonadati</taxon>
        <taxon>Pseudomonadota</taxon>
        <taxon>Gammaproteobacteria</taxon>
        <taxon>Enterobacterales</taxon>
        <taxon>Enterobacteriaceae</taxon>
        <taxon>Escherichia</taxon>
    </lineage>
</organism>
<name>A0A2Z2CL03_ECOLX</name>
<accession>A0A2Z2CL03</accession>
<sequence>MPANFPGHICWPVFFASKVSSRVRAGSAKMTAKEGYHGALHNQNE</sequence>
<dbReference type="EMBL" id="KX094555">
    <property type="protein sequence ID" value="AOX48076.1"/>
    <property type="molecule type" value="Genomic_DNA"/>
</dbReference>
<reference evidence="1" key="1">
    <citation type="submission" date="2016-04" db="EMBL/GenBank/DDBJ databases">
        <title>Escherichia coli ZHDC33 Strain plasmid pZHDC33,complete sequence.</title>
        <authorList>
            <person name="Yu F."/>
            <person name="Lv J."/>
            <person name="Qi X."/>
            <person name="Guo Y."/>
            <person name="Wang S."/>
        </authorList>
    </citation>
    <scope>NUCLEOTIDE SEQUENCE</scope>
    <source>
        <strain evidence="1">ZHDC33</strain>
        <plasmid evidence="1">pZHDC33</plasmid>
    </source>
</reference>
<keyword evidence="1" id="KW-0614">Plasmid</keyword>
<evidence type="ECO:0000313" key="1">
    <source>
        <dbReference type="EMBL" id="AOX48076.1"/>
    </source>
</evidence>
<protein>
    <submittedName>
        <fullName evidence="1">Uncharacterized protein</fullName>
    </submittedName>
</protein>
<geneLocation type="plasmid" evidence="1">
    <name>pZHDC33</name>
</geneLocation>
<proteinExistence type="predicted"/>
<dbReference type="AlphaFoldDB" id="A0A2Z2CL03"/>